<reference evidence="2 3" key="1">
    <citation type="submission" date="2018-11" db="EMBL/GenBank/DDBJ databases">
        <title>Genome sequencing and assembly of Clostridium tagluense strain A121.</title>
        <authorList>
            <person name="Murakami T."/>
            <person name="Segawa T."/>
            <person name="Shcherbakova V.A."/>
            <person name="Mori H."/>
            <person name="Yoshimura Y."/>
        </authorList>
    </citation>
    <scope>NUCLEOTIDE SEQUENCE [LARGE SCALE GENOMIC DNA]</scope>
    <source>
        <strain evidence="2 3">A121</strain>
    </source>
</reference>
<sequence>MSLLKSKKKSKEHSRSLFVVKDIKEGELLTEENIRSIRSGFGMKTKYIKDILGKTVKMDLKKGTPMDWKFIKEDKLI</sequence>
<keyword evidence="3" id="KW-1185">Reference proteome</keyword>
<proteinExistence type="predicted"/>
<dbReference type="InterPro" id="IPR036732">
    <property type="entry name" value="AFP_Neu5c_C_sf"/>
</dbReference>
<gene>
    <name evidence="2" type="ORF">Ctaglu_06190</name>
</gene>
<name>A0A401UHL7_9CLOT</name>
<accession>A0A401UHL7</accession>
<dbReference type="EMBL" id="BHYK01000003">
    <property type="protein sequence ID" value="GCD08996.1"/>
    <property type="molecule type" value="Genomic_DNA"/>
</dbReference>
<dbReference type="InterPro" id="IPR006190">
    <property type="entry name" value="SAF_AFP_Neu5Ac"/>
</dbReference>
<dbReference type="Pfam" id="PF08666">
    <property type="entry name" value="SAF"/>
    <property type="match status" value="1"/>
</dbReference>
<dbReference type="AlphaFoldDB" id="A0A401UHL7"/>
<evidence type="ECO:0000313" key="2">
    <source>
        <dbReference type="EMBL" id="GCD08996.1"/>
    </source>
</evidence>
<dbReference type="CDD" id="cd11615">
    <property type="entry name" value="SAF_NeuB_like"/>
    <property type="match status" value="1"/>
</dbReference>
<dbReference type="PROSITE" id="PS50844">
    <property type="entry name" value="AFP_LIKE"/>
    <property type="match status" value="1"/>
</dbReference>
<dbReference type="Gene3D" id="3.90.1210.10">
    <property type="entry name" value="Antifreeze-like/N-acetylneuraminic acid synthase C-terminal domain"/>
    <property type="match status" value="1"/>
</dbReference>
<comment type="caution">
    <text evidence="2">The sequence shown here is derived from an EMBL/GenBank/DDBJ whole genome shotgun (WGS) entry which is preliminary data.</text>
</comment>
<evidence type="ECO:0000259" key="1">
    <source>
        <dbReference type="PROSITE" id="PS50844"/>
    </source>
</evidence>
<dbReference type="Proteomes" id="UP000287872">
    <property type="component" value="Unassembled WGS sequence"/>
</dbReference>
<evidence type="ECO:0000313" key="3">
    <source>
        <dbReference type="Proteomes" id="UP000287872"/>
    </source>
</evidence>
<organism evidence="2 3">
    <name type="scientific">Clostridium tagluense</name>
    <dbReference type="NCBI Taxonomy" id="360422"/>
    <lineage>
        <taxon>Bacteria</taxon>
        <taxon>Bacillati</taxon>
        <taxon>Bacillota</taxon>
        <taxon>Clostridia</taxon>
        <taxon>Eubacteriales</taxon>
        <taxon>Clostridiaceae</taxon>
        <taxon>Clostridium</taxon>
    </lineage>
</organism>
<dbReference type="SUPFAM" id="SSF51269">
    <property type="entry name" value="AFP III-like domain"/>
    <property type="match status" value="1"/>
</dbReference>
<feature type="domain" description="AFP-like" evidence="1">
    <location>
        <begin position="16"/>
        <end position="74"/>
    </location>
</feature>
<dbReference type="InterPro" id="IPR013974">
    <property type="entry name" value="SAF"/>
</dbReference>
<protein>
    <recommendedName>
        <fullName evidence="1">AFP-like domain-containing protein</fullName>
    </recommendedName>
</protein>
<dbReference type="SMART" id="SM00858">
    <property type="entry name" value="SAF"/>
    <property type="match status" value="1"/>
</dbReference>
<dbReference type="InterPro" id="IPR057736">
    <property type="entry name" value="SAF_PseI/NeuA/NeuB"/>
</dbReference>